<dbReference type="GO" id="GO:0005876">
    <property type="term" value="C:spindle microtubule"/>
    <property type="evidence" value="ECO:0007669"/>
    <property type="project" value="TreeGrafter"/>
</dbReference>
<reference evidence="5" key="1">
    <citation type="submission" date="2022-11" db="UniProtKB">
        <authorList>
            <consortium name="WormBaseParasite"/>
        </authorList>
    </citation>
    <scope>IDENTIFICATION</scope>
</reference>
<comment type="similarity">
    <text evidence="1">Belongs to the SKA1 family.</text>
</comment>
<dbReference type="PANTHER" id="PTHR28573:SF1">
    <property type="entry name" value="SPINDLE AND KINETOCHORE-ASSOCIATED PROTEIN 1"/>
    <property type="match status" value="1"/>
</dbReference>
<name>A0A914QZE2_9BILA</name>
<evidence type="ECO:0000256" key="1">
    <source>
        <dbReference type="ARBA" id="ARBA00006836"/>
    </source>
</evidence>
<dbReference type="WBParaSite" id="PDA_v2.g9737.t1">
    <property type="protein sequence ID" value="PDA_v2.g9737.t1"/>
    <property type="gene ID" value="PDA_v2.g9737"/>
</dbReference>
<dbReference type="InterPro" id="IPR042031">
    <property type="entry name" value="SKA1_MBD_sf"/>
</dbReference>
<proteinExistence type="inferred from homology"/>
<dbReference type="GO" id="GO:0007059">
    <property type="term" value="P:chromosome segregation"/>
    <property type="evidence" value="ECO:0007669"/>
    <property type="project" value="InterPro"/>
</dbReference>
<accession>A0A914QZE2</accession>
<dbReference type="GO" id="GO:0008017">
    <property type="term" value="F:microtubule binding"/>
    <property type="evidence" value="ECO:0007669"/>
    <property type="project" value="InterPro"/>
</dbReference>
<sequence>MGDDISLKVFDILGRKCKLSDSTKKDELNTMIEECKENVKRANINTDIIGNKSFLKGIASNPRSKSILTKDNDATPLANGTNAVIPQDPPSRPQTPVFLIQPVEEHEHQKVPDYMRRYLNVSDLNNMLLSLEKAYRNRQQLSKANYNKLSKADKDIRLAMRDEVIGLKLPPETQFVSEEEWKKCLDTRMIAKIKWASQHLRHLKRIKETRFRQKIYYILL</sequence>
<organism evidence="4 5">
    <name type="scientific">Panagrolaimus davidi</name>
    <dbReference type="NCBI Taxonomy" id="227884"/>
    <lineage>
        <taxon>Eukaryota</taxon>
        <taxon>Metazoa</taxon>
        <taxon>Ecdysozoa</taxon>
        <taxon>Nematoda</taxon>
        <taxon>Chromadorea</taxon>
        <taxon>Rhabditida</taxon>
        <taxon>Tylenchina</taxon>
        <taxon>Panagrolaimomorpha</taxon>
        <taxon>Panagrolaimoidea</taxon>
        <taxon>Panagrolaimidae</taxon>
        <taxon>Panagrolaimus</taxon>
    </lineage>
</organism>
<dbReference type="GO" id="GO:0072686">
    <property type="term" value="C:mitotic spindle"/>
    <property type="evidence" value="ECO:0007669"/>
    <property type="project" value="TreeGrafter"/>
</dbReference>
<dbReference type="AlphaFoldDB" id="A0A914QZE2"/>
<dbReference type="Gene3D" id="1.10.10.1890">
    <property type="entry name" value="Ska1 microtubule binding domain-like"/>
    <property type="match status" value="1"/>
</dbReference>
<dbReference type="Proteomes" id="UP000887578">
    <property type="component" value="Unplaced"/>
</dbReference>
<dbReference type="GO" id="GO:0051301">
    <property type="term" value="P:cell division"/>
    <property type="evidence" value="ECO:0007669"/>
    <property type="project" value="InterPro"/>
</dbReference>
<evidence type="ECO:0000313" key="5">
    <source>
        <dbReference type="WBParaSite" id="PDA_v2.g9737.t1"/>
    </source>
</evidence>
<dbReference type="PANTHER" id="PTHR28573">
    <property type="entry name" value="SPINDLE AND KINETOCHORE-ASSOCIATED PROTEIN 1"/>
    <property type="match status" value="1"/>
</dbReference>
<dbReference type="InterPro" id="IPR009829">
    <property type="entry name" value="SKA1"/>
</dbReference>
<dbReference type="GO" id="GO:0000278">
    <property type="term" value="P:mitotic cell cycle"/>
    <property type="evidence" value="ECO:0007669"/>
    <property type="project" value="TreeGrafter"/>
</dbReference>
<evidence type="ECO:0000256" key="3">
    <source>
        <dbReference type="ARBA" id="ARBA00047202"/>
    </source>
</evidence>
<dbReference type="Pfam" id="PF07160">
    <property type="entry name" value="SKA1"/>
    <property type="match status" value="1"/>
</dbReference>
<keyword evidence="4" id="KW-1185">Reference proteome</keyword>
<evidence type="ECO:0000256" key="2">
    <source>
        <dbReference type="ARBA" id="ARBA00047182"/>
    </source>
</evidence>
<protein>
    <recommendedName>
        <fullName evidence="2">SKA complex subunit 1</fullName>
    </recommendedName>
    <alternativeName>
        <fullName evidence="3">Spindle and kinetochore-associated protein 1</fullName>
    </alternativeName>
</protein>
<dbReference type="GO" id="GO:0031110">
    <property type="term" value="P:regulation of microtubule polymerization or depolymerization"/>
    <property type="evidence" value="ECO:0007669"/>
    <property type="project" value="TreeGrafter"/>
</dbReference>
<dbReference type="GO" id="GO:0000940">
    <property type="term" value="C:outer kinetochore"/>
    <property type="evidence" value="ECO:0007669"/>
    <property type="project" value="TreeGrafter"/>
</dbReference>
<evidence type="ECO:0000313" key="4">
    <source>
        <dbReference type="Proteomes" id="UP000887578"/>
    </source>
</evidence>